<dbReference type="Proteomes" id="UP000447434">
    <property type="component" value="Chromosome 23"/>
</dbReference>
<dbReference type="AlphaFoldDB" id="A0A6A5LSJ1"/>
<dbReference type="FunFam" id="3.30.70.330:FF:000361">
    <property type="entry name" value="28 kDa ribonucleoprotein, chloroplastic"/>
    <property type="match status" value="1"/>
</dbReference>
<reference evidence="9" key="1">
    <citation type="journal article" date="2020" name="Nat. Commun.">
        <title>Genome sequence of the cluster root forming white lupin.</title>
        <authorList>
            <person name="Hufnagel B."/>
            <person name="Marques A."/>
            <person name="Soriano A."/>
            <person name="Marques L."/>
            <person name="Divol F."/>
            <person name="Doumas P."/>
            <person name="Sallet E."/>
            <person name="Mancinotti D."/>
            <person name="Carrere S."/>
            <person name="Marande W."/>
            <person name="Arribat S."/>
            <person name="Keller J."/>
            <person name="Huneau C."/>
            <person name="Blein T."/>
            <person name="Aime D."/>
            <person name="Laguerre M."/>
            <person name="Taylor J."/>
            <person name="Schubert V."/>
            <person name="Nelson M."/>
            <person name="Geu-Flores F."/>
            <person name="Crespi M."/>
            <person name="Gallardo-Guerrero K."/>
            <person name="Delaux P.-M."/>
            <person name="Salse J."/>
            <person name="Berges H."/>
            <person name="Guyot R."/>
            <person name="Gouzy J."/>
            <person name="Peret B."/>
        </authorList>
    </citation>
    <scope>NUCLEOTIDE SEQUENCE [LARGE SCALE GENOMIC DNA]</scope>
    <source>
        <strain evidence="9">cv. Amiga</strain>
    </source>
</reference>
<dbReference type="FunFam" id="3.30.70.330:FF:001111">
    <property type="entry name" value="31 kDa ribonucleoprotein, chloroplastic"/>
    <property type="match status" value="1"/>
</dbReference>
<dbReference type="InterPro" id="IPR048289">
    <property type="entry name" value="RRM2_NsCP33-like"/>
</dbReference>
<keyword evidence="6" id="KW-0694">RNA-binding</keyword>
<dbReference type="Pfam" id="PF00076">
    <property type="entry name" value="RRM_1"/>
    <property type="match status" value="2"/>
</dbReference>
<dbReference type="GO" id="GO:0009535">
    <property type="term" value="C:chloroplast thylakoid membrane"/>
    <property type="evidence" value="ECO:0007669"/>
    <property type="project" value="TreeGrafter"/>
</dbReference>
<evidence type="ECO:0000313" key="8">
    <source>
        <dbReference type="EMBL" id="KAE9586806.1"/>
    </source>
</evidence>
<proteinExistence type="predicted"/>
<dbReference type="InterPro" id="IPR050502">
    <property type="entry name" value="Euk_RNA-bind_prot"/>
</dbReference>
<keyword evidence="3" id="KW-0934">Plastid</keyword>
<evidence type="ECO:0000256" key="2">
    <source>
        <dbReference type="ARBA" id="ARBA00022528"/>
    </source>
</evidence>
<dbReference type="GO" id="GO:1990904">
    <property type="term" value="C:ribonucleoprotein complex"/>
    <property type="evidence" value="ECO:0007669"/>
    <property type="project" value="UniProtKB-KW"/>
</dbReference>
<dbReference type="InterPro" id="IPR012677">
    <property type="entry name" value="Nucleotide-bd_a/b_plait_sf"/>
</dbReference>
<accession>A0A6A5LSJ1</accession>
<evidence type="ECO:0000256" key="7">
    <source>
        <dbReference type="ARBA" id="ARBA00023274"/>
    </source>
</evidence>
<name>A0A6A5LSJ1_LUPAL</name>
<organism evidence="8 9">
    <name type="scientific">Lupinus albus</name>
    <name type="common">White lupine</name>
    <name type="synonym">Lupinus termis</name>
    <dbReference type="NCBI Taxonomy" id="3870"/>
    <lineage>
        <taxon>Eukaryota</taxon>
        <taxon>Viridiplantae</taxon>
        <taxon>Streptophyta</taxon>
        <taxon>Embryophyta</taxon>
        <taxon>Tracheophyta</taxon>
        <taxon>Spermatophyta</taxon>
        <taxon>Magnoliopsida</taxon>
        <taxon>eudicotyledons</taxon>
        <taxon>Gunneridae</taxon>
        <taxon>Pentapetalae</taxon>
        <taxon>rosids</taxon>
        <taxon>fabids</taxon>
        <taxon>Fabales</taxon>
        <taxon>Fabaceae</taxon>
        <taxon>Papilionoideae</taxon>
        <taxon>50 kb inversion clade</taxon>
        <taxon>genistoids sensu lato</taxon>
        <taxon>core genistoids</taxon>
        <taxon>Genisteae</taxon>
        <taxon>Lupinus</taxon>
    </lineage>
</organism>
<comment type="subcellular location">
    <subcellularLocation>
        <location evidence="1">Plastid</location>
        <location evidence="1">Chloroplast</location>
    </subcellularLocation>
</comment>
<dbReference type="CDD" id="cd21608">
    <property type="entry name" value="RRM2_NsCP33_like"/>
    <property type="match status" value="1"/>
</dbReference>
<dbReference type="InterPro" id="IPR000504">
    <property type="entry name" value="RRM_dom"/>
</dbReference>
<dbReference type="InterPro" id="IPR035979">
    <property type="entry name" value="RBD_domain_sf"/>
</dbReference>
<dbReference type="SUPFAM" id="SSF54928">
    <property type="entry name" value="RNA-binding domain, RBD"/>
    <property type="match status" value="2"/>
</dbReference>
<dbReference type="SMART" id="SM00360">
    <property type="entry name" value="RRM"/>
    <property type="match status" value="2"/>
</dbReference>
<evidence type="ECO:0000256" key="1">
    <source>
        <dbReference type="ARBA" id="ARBA00004229"/>
    </source>
</evidence>
<dbReference type="PANTHER" id="PTHR48025">
    <property type="entry name" value="OS02G0815200 PROTEIN"/>
    <property type="match status" value="1"/>
</dbReference>
<dbReference type="GO" id="GO:1901259">
    <property type="term" value="P:chloroplast rRNA processing"/>
    <property type="evidence" value="ECO:0007669"/>
    <property type="project" value="TreeGrafter"/>
</dbReference>
<gene>
    <name evidence="8" type="ORF">Lalb_Chr23g0267081</name>
</gene>
<evidence type="ECO:0000256" key="5">
    <source>
        <dbReference type="ARBA" id="ARBA00022737"/>
    </source>
</evidence>
<keyword evidence="2" id="KW-0150">Chloroplast</keyword>
<evidence type="ECO:0000256" key="6">
    <source>
        <dbReference type="ARBA" id="ARBA00022884"/>
    </source>
</evidence>
<dbReference type="PANTHER" id="PTHR48025:SF9">
    <property type="entry name" value="OS02G0815200 PROTEIN"/>
    <property type="match status" value="1"/>
</dbReference>
<dbReference type="OrthoDB" id="439808at2759"/>
<dbReference type="Gene3D" id="3.30.70.330">
    <property type="match status" value="2"/>
</dbReference>
<dbReference type="EMBL" id="WOCE01000023">
    <property type="protein sequence ID" value="KAE9586806.1"/>
    <property type="molecule type" value="Genomic_DNA"/>
</dbReference>
<keyword evidence="7" id="KW-0687">Ribonucleoprotein</keyword>
<dbReference type="GO" id="GO:0006397">
    <property type="term" value="P:mRNA processing"/>
    <property type="evidence" value="ECO:0007669"/>
    <property type="project" value="UniProtKB-KW"/>
</dbReference>
<protein>
    <submittedName>
        <fullName evidence="8">Putative RNA recognition motif domain-containing protein</fullName>
    </submittedName>
</protein>
<dbReference type="GO" id="GO:0003729">
    <property type="term" value="F:mRNA binding"/>
    <property type="evidence" value="ECO:0007669"/>
    <property type="project" value="TreeGrafter"/>
</dbReference>
<keyword evidence="4" id="KW-0507">mRNA processing</keyword>
<evidence type="ECO:0000256" key="4">
    <source>
        <dbReference type="ARBA" id="ARBA00022664"/>
    </source>
</evidence>
<keyword evidence="5" id="KW-0677">Repeat</keyword>
<sequence>MAASIAPSFFSSSINTLKCLRSKNFSMLTSVSLSYIVEPLSISTISQKLWLPRISAAVAEQDMVVAAEEKVEENEMGGEAVVAEEDTENSIISTKLYFGNLPYSVDSAQLAGLIQDYGSAELIEVLYDRGTGKSRGFAFVTMSCIEDCNAVIENLDGKEFMGRTLRVNFSDKPKPKLPLYPETEHKLFVGNLSWSATSESLIQAFQEYGNVVGARVLYDGETGRSRGYGFICYSTRAEMESALASLNDVELEGRAMRVSLAEGKRSQD</sequence>
<keyword evidence="9" id="KW-1185">Reference proteome</keyword>
<evidence type="ECO:0000256" key="3">
    <source>
        <dbReference type="ARBA" id="ARBA00022640"/>
    </source>
</evidence>
<comment type="caution">
    <text evidence="8">The sequence shown here is derived from an EMBL/GenBank/DDBJ whole genome shotgun (WGS) entry which is preliminary data.</text>
</comment>
<dbReference type="PROSITE" id="PS50102">
    <property type="entry name" value="RRM"/>
    <property type="match status" value="2"/>
</dbReference>
<evidence type="ECO:0000313" key="9">
    <source>
        <dbReference type="Proteomes" id="UP000447434"/>
    </source>
</evidence>